<name>A0ABQ2N0P1_9MICO</name>
<evidence type="ECO:0000259" key="5">
    <source>
        <dbReference type="Pfam" id="PF04069"/>
    </source>
</evidence>
<dbReference type="PANTHER" id="PTHR47737:SF1">
    <property type="entry name" value="GLYCINE BETAINE_PROLINE BETAINE TRANSPORT SYSTEM PERMEASE PROTEIN PROW"/>
    <property type="match status" value="1"/>
</dbReference>
<dbReference type="RefSeq" id="WP_188700271.1">
    <property type="nucleotide sequence ID" value="NZ_BMMQ01000002.1"/>
</dbReference>
<proteinExistence type="predicted"/>
<dbReference type="Gene3D" id="3.40.190.10">
    <property type="entry name" value="Periplasmic binding protein-like II"/>
    <property type="match status" value="1"/>
</dbReference>
<keyword evidence="2" id="KW-0813">Transport</keyword>
<dbReference type="Pfam" id="PF04069">
    <property type="entry name" value="OpuAC"/>
    <property type="match status" value="1"/>
</dbReference>
<comment type="subcellular location">
    <subcellularLocation>
        <location evidence="1">Cell membrane</location>
    </subcellularLocation>
</comment>
<evidence type="ECO:0000313" key="6">
    <source>
        <dbReference type="EMBL" id="GGO61640.1"/>
    </source>
</evidence>
<dbReference type="EMBL" id="BMMQ01000002">
    <property type="protein sequence ID" value="GGO61640.1"/>
    <property type="molecule type" value="Genomic_DNA"/>
</dbReference>
<dbReference type="PROSITE" id="PS51257">
    <property type="entry name" value="PROKAR_LIPOPROTEIN"/>
    <property type="match status" value="1"/>
</dbReference>
<evidence type="ECO:0000256" key="4">
    <source>
        <dbReference type="ARBA" id="ARBA00023136"/>
    </source>
</evidence>
<dbReference type="CDD" id="cd13639">
    <property type="entry name" value="PBP2_OpuAC_like"/>
    <property type="match status" value="1"/>
</dbReference>
<evidence type="ECO:0000256" key="2">
    <source>
        <dbReference type="ARBA" id="ARBA00022448"/>
    </source>
</evidence>
<dbReference type="InterPro" id="IPR007210">
    <property type="entry name" value="ABC_Gly_betaine_transp_sub-bd"/>
</dbReference>
<dbReference type="Proteomes" id="UP000638043">
    <property type="component" value="Unassembled WGS sequence"/>
</dbReference>
<protein>
    <submittedName>
        <fullName evidence="6">Glycine/betaine ABC transporter substrate-binding protein</fullName>
    </submittedName>
</protein>
<comment type="caution">
    <text evidence="6">The sequence shown here is derived from an EMBL/GenBank/DDBJ whole genome shotgun (WGS) entry which is preliminary data.</text>
</comment>
<dbReference type="Gene3D" id="3.40.190.100">
    <property type="entry name" value="Glycine betaine-binding periplasmic protein, domain 2"/>
    <property type="match status" value="1"/>
</dbReference>
<evidence type="ECO:0000256" key="3">
    <source>
        <dbReference type="ARBA" id="ARBA00022475"/>
    </source>
</evidence>
<keyword evidence="4" id="KW-0472">Membrane</keyword>
<accession>A0ABQ2N0P1</accession>
<evidence type="ECO:0000256" key="1">
    <source>
        <dbReference type="ARBA" id="ARBA00004236"/>
    </source>
</evidence>
<keyword evidence="3" id="KW-1003">Cell membrane</keyword>
<sequence length="299" mass="32262">MNRPARLLTTTVLVVVTAGALSSCSQEDAASADGDDLGTVTVGFLPSWTDAVNNAYLLEDQLTKLGYTVELEELSSPAVLYTALAEGTVDVYPSAWSDISQAQYIEKYGDDLEDLGTYYGNAHGTLAVPDYVDIDSVEDLRGQADRFGGKIYTIEPGSGTATMAEENLFPAYDLGGEYELVPSSLAAMLATLESAVADQEDIVVTLWRPFWAYDAYGLKDLEDPEEGMGATEGLHFMAHKGFSEEFPEAADLIGQIELDDAQYGALENAVVNEFGAGEQPEAIDQWVADHAGKLDWIIE</sequence>
<feature type="domain" description="ABC-type glycine betaine transport system substrate-binding" evidence="5">
    <location>
        <begin position="39"/>
        <end position="288"/>
    </location>
</feature>
<reference evidence="7" key="1">
    <citation type="journal article" date="2019" name="Int. J. Syst. Evol. Microbiol.">
        <title>The Global Catalogue of Microorganisms (GCM) 10K type strain sequencing project: providing services to taxonomists for standard genome sequencing and annotation.</title>
        <authorList>
            <consortium name="The Broad Institute Genomics Platform"/>
            <consortium name="The Broad Institute Genome Sequencing Center for Infectious Disease"/>
            <person name="Wu L."/>
            <person name="Ma J."/>
        </authorList>
    </citation>
    <scope>NUCLEOTIDE SEQUENCE [LARGE SCALE GENOMIC DNA]</scope>
    <source>
        <strain evidence="7">CGMCC 4.7181</strain>
    </source>
</reference>
<keyword evidence="7" id="KW-1185">Reference proteome</keyword>
<dbReference type="PANTHER" id="PTHR47737">
    <property type="entry name" value="GLYCINE BETAINE/PROLINE BETAINE TRANSPORT SYSTEM PERMEASE PROTEIN PROW"/>
    <property type="match status" value="1"/>
</dbReference>
<gene>
    <name evidence="6" type="ORF">GCM10010910_09930</name>
</gene>
<evidence type="ECO:0000313" key="7">
    <source>
        <dbReference type="Proteomes" id="UP000638043"/>
    </source>
</evidence>
<dbReference type="SUPFAM" id="SSF53850">
    <property type="entry name" value="Periplasmic binding protein-like II"/>
    <property type="match status" value="1"/>
</dbReference>
<organism evidence="6 7">
    <name type="scientific">Microbacterium nanhaiense</name>
    <dbReference type="NCBI Taxonomy" id="1301026"/>
    <lineage>
        <taxon>Bacteria</taxon>
        <taxon>Bacillati</taxon>
        <taxon>Actinomycetota</taxon>
        <taxon>Actinomycetes</taxon>
        <taxon>Micrococcales</taxon>
        <taxon>Microbacteriaceae</taxon>
        <taxon>Microbacterium</taxon>
    </lineage>
</organism>